<keyword evidence="1" id="KW-0862">Zinc</keyword>
<evidence type="ECO:0000256" key="1">
    <source>
        <dbReference type="PROSITE-ProRule" id="PRU00042"/>
    </source>
</evidence>
<name>Q5BT35_SCHJA</name>
<accession>Q5BT35</accession>
<proteinExistence type="evidence at transcript level"/>
<dbReference type="InterPro" id="IPR013087">
    <property type="entry name" value="Znf_C2H2_type"/>
</dbReference>
<keyword evidence="1" id="KW-0479">Metal-binding</keyword>
<dbReference type="InterPro" id="IPR036236">
    <property type="entry name" value="Znf_C2H2_sf"/>
</dbReference>
<dbReference type="EMBL" id="AY915079">
    <property type="protein sequence ID" value="AAX30300.1"/>
    <property type="molecule type" value="mRNA"/>
</dbReference>
<reference evidence="3" key="1">
    <citation type="submission" date="2005-01" db="EMBL/GenBank/DDBJ databases">
        <authorList>
            <person name="Han Z."/>
        </authorList>
    </citation>
    <scope>NUCLEOTIDE SEQUENCE</scope>
</reference>
<dbReference type="PROSITE" id="PS00028">
    <property type="entry name" value="ZINC_FINGER_C2H2_1"/>
    <property type="match status" value="1"/>
</dbReference>
<sequence>MFIFVLFHYSSERKHVCDKCDRAFPTASKLRRHSSKHHGYSCSMCSELASVNTENSALNAIKPPSF</sequence>
<feature type="domain" description="C2H2-type" evidence="2">
    <location>
        <begin position="15"/>
        <end position="39"/>
    </location>
</feature>
<dbReference type="Gene3D" id="3.30.160.60">
    <property type="entry name" value="Classic Zinc Finger"/>
    <property type="match status" value="1"/>
</dbReference>
<protein>
    <submittedName>
        <fullName evidence="3">SJCHGC02914 protein</fullName>
    </submittedName>
</protein>
<keyword evidence="1" id="KW-0863">Zinc-finger</keyword>
<dbReference type="AlphaFoldDB" id="Q5BT35"/>
<reference evidence="3" key="2">
    <citation type="journal article" date="2006" name="PLoS Pathog.">
        <title>New perspectives on host-parasite interplay by comparative transcriptomic and proteomic analyses of Schistosoma japonicum.</title>
        <authorList>
            <person name="Liu F."/>
            <person name="Lu J."/>
            <person name="Hu W."/>
            <person name="Wang S.Y."/>
            <person name="Cui S.J."/>
            <person name="Chi M."/>
            <person name="Yan Q."/>
            <person name="Wang X.R."/>
            <person name="Song H.D."/>
            <person name="Xu X.N."/>
            <person name="Wang J.J."/>
            <person name="Zhang X.L."/>
            <person name="Zhang X."/>
            <person name="Wang Z.Q."/>
            <person name="Xue C.L."/>
            <person name="Brindley P.J."/>
            <person name="McManus D.P."/>
            <person name="Yang P.Y."/>
            <person name="Feng Z."/>
            <person name="Chen Z."/>
            <person name="Han Z.G."/>
        </authorList>
    </citation>
    <scope>NUCLEOTIDE SEQUENCE</scope>
</reference>
<dbReference type="GO" id="GO:0008270">
    <property type="term" value="F:zinc ion binding"/>
    <property type="evidence" value="ECO:0007669"/>
    <property type="project" value="UniProtKB-KW"/>
</dbReference>
<evidence type="ECO:0000313" key="3">
    <source>
        <dbReference type="EMBL" id="AAX30300.1"/>
    </source>
</evidence>
<dbReference type="SUPFAM" id="SSF57667">
    <property type="entry name" value="beta-beta-alpha zinc fingers"/>
    <property type="match status" value="1"/>
</dbReference>
<organism evidence="3">
    <name type="scientific">Schistosoma japonicum</name>
    <name type="common">Blood fluke</name>
    <dbReference type="NCBI Taxonomy" id="6182"/>
    <lineage>
        <taxon>Eukaryota</taxon>
        <taxon>Metazoa</taxon>
        <taxon>Spiralia</taxon>
        <taxon>Lophotrochozoa</taxon>
        <taxon>Platyhelminthes</taxon>
        <taxon>Trematoda</taxon>
        <taxon>Digenea</taxon>
        <taxon>Strigeidida</taxon>
        <taxon>Schistosomatoidea</taxon>
        <taxon>Schistosomatidae</taxon>
        <taxon>Schistosoma</taxon>
    </lineage>
</organism>
<dbReference type="SMART" id="SM00355">
    <property type="entry name" value="ZnF_C2H2"/>
    <property type="match status" value="1"/>
</dbReference>
<dbReference type="PROSITE" id="PS50157">
    <property type="entry name" value="ZINC_FINGER_C2H2_2"/>
    <property type="match status" value="1"/>
</dbReference>
<evidence type="ECO:0000259" key="2">
    <source>
        <dbReference type="PROSITE" id="PS50157"/>
    </source>
</evidence>